<dbReference type="AlphaFoldDB" id="A0A1M5MAC3"/>
<name>A0A1M5MAC3_SALEC</name>
<dbReference type="Gene3D" id="2.60.40.1120">
    <property type="entry name" value="Carboxypeptidase-like, regulatory domain"/>
    <property type="match status" value="1"/>
</dbReference>
<evidence type="ECO:0000256" key="7">
    <source>
        <dbReference type="PROSITE-ProRule" id="PRU01360"/>
    </source>
</evidence>
<keyword evidence="2 7" id="KW-0813">Transport</keyword>
<dbReference type="OrthoDB" id="9768177at2"/>
<protein>
    <submittedName>
        <fullName evidence="10">TonB-linked outer membrane protein, SusC/RagA family</fullName>
    </submittedName>
</protein>
<dbReference type="InterPro" id="IPR023996">
    <property type="entry name" value="TonB-dep_OMP_SusC/RagA"/>
</dbReference>
<keyword evidence="11" id="KW-1185">Reference proteome</keyword>
<dbReference type="Pfam" id="PF07715">
    <property type="entry name" value="Plug"/>
    <property type="match status" value="1"/>
</dbReference>
<dbReference type="FunFam" id="2.60.40.1120:FF:000003">
    <property type="entry name" value="Outer membrane protein Omp121"/>
    <property type="match status" value="1"/>
</dbReference>
<gene>
    <name evidence="10" type="ORF">SAMN05444483_12612</name>
</gene>
<evidence type="ECO:0000256" key="5">
    <source>
        <dbReference type="ARBA" id="ARBA00023136"/>
    </source>
</evidence>
<accession>A0A1M5MAC3</accession>
<dbReference type="SUPFAM" id="SSF49464">
    <property type="entry name" value="Carboxypeptidase regulatory domain-like"/>
    <property type="match status" value="1"/>
</dbReference>
<keyword evidence="6 7" id="KW-0998">Cell outer membrane</keyword>
<evidence type="ECO:0000259" key="9">
    <source>
        <dbReference type="Pfam" id="PF07715"/>
    </source>
</evidence>
<sequence length="999" mass="110303">MKNNYSRLKWMALIIIVGIFFFLSKTANAATSTLPLFQQQEVSGVVQDQNGLPIPGVTVTVKNTNRGTVTNLDGEYTINAPANGTLIFSYLGYKTVEIPVDNNEEISIQLEEDIAALGEVKINAGYYNTTERERTGNISRVTEEEIENQPVVSPLQALQGRMAGVEVTSGGSHPGMAPTIRIRGTNSLREEGNYPLYIIDGVPINATPVESNSLLGNTGIDPLNNLNVSNIESIEVLKDADATAIYGSRGANGVVLITTKKGGIGKIELEAKAYTGISTVPNRLDLLSTPQYIQIREKAFENDDTEPTESNAYDLLIWDQNRYTDWQEFLFGGNSPVTDLNLSASGGSENTSFRIGSSYHNQGTVYPGAYDYSKFTAGFNLNHISDDKKLDINLSVNYGEDINKSVGNVDLSSGTFRLPPNAPSVFNEDGSLHWEEWTQVGLNNPLQGFYNNSETQTTRLNANLGVSYQIIAGLRFKANLGYTSYHSEELLKIPKKSYNPSSWESTENRSSHFQSNRKSYIIEPQLVYSDKIGEGKIDALLGVTFQKSMNSRLGIQGLGYVAEALIGNLDAAETTINGTSRNIEYKYNAVFARLGYNLKEKYYINLTGRRDGSSRFGPGKRFANFGAVGAAWLFLEEPFLKDRFSFLSFGKVRSSYGTTGSDQIGDYGYLDAYEATSGPGGIYPVQLSNPDYSWEVNKKLEAAIELGFVQDRINVGVSWYRNRSSNQLVGYALPAMTGFTSVQANLPATVQNTGWEIEVSSRNISSNDFTWQSSFNFTLPKNKLLSYPDIEQSSYVNTYRVGHPLDISLLYQYEGIDTETGLYKVTDINEDGSFDYEDRVVIQDRTRSFYGGLNNNLNYKNFSLQFLFDFVKQEGSIGSLFNAGTLNNQRSEVMQALDNGSRFQRISRSLEASSAYSRVLLSGFPLEDASFLRLKTISLGYTLPADIMQVFGARSCKLFLSGQNLFVITSYSGMDPELPGLGTSFAALRTVSGGVQLNF</sequence>
<dbReference type="InterPro" id="IPR008969">
    <property type="entry name" value="CarboxyPept-like_regulatory"/>
</dbReference>
<dbReference type="InterPro" id="IPR012910">
    <property type="entry name" value="Plug_dom"/>
</dbReference>
<keyword evidence="3 7" id="KW-1134">Transmembrane beta strand</keyword>
<feature type="chain" id="PRO_5009912258" evidence="8">
    <location>
        <begin position="30"/>
        <end position="999"/>
    </location>
</feature>
<evidence type="ECO:0000256" key="1">
    <source>
        <dbReference type="ARBA" id="ARBA00004571"/>
    </source>
</evidence>
<comment type="similarity">
    <text evidence="7">Belongs to the TonB-dependent receptor family.</text>
</comment>
<dbReference type="GO" id="GO:0009279">
    <property type="term" value="C:cell outer membrane"/>
    <property type="evidence" value="ECO:0007669"/>
    <property type="project" value="UniProtKB-SubCell"/>
</dbReference>
<feature type="domain" description="TonB-dependent receptor plug" evidence="9">
    <location>
        <begin position="132"/>
        <end position="254"/>
    </location>
</feature>
<evidence type="ECO:0000256" key="6">
    <source>
        <dbReference type="ARBA" id="ARBA00023237"/>
    </source>
</evidence>
<organism evidence="10 11">
    <name type="scientific">Salegentibacter echinorum</name>
    <dbReference type="NCBI Taxonomy" id="1073325"/>
    <lineage>
        <taxon>Bacteria</taxon>
        <taxon>Pseudomonadati</taxon>
        <taxon>Bacteroidota</taxon>
        <taxon>Flavobacteriia</taxon>
        <taxon>Flavobacteriales</taxon>
        <taxon>Flavobacteriaceae</taxon>
        <taxon>Salegentibacter</taxon>
    </lineage>
</organism>
<dbReference type="InterPro" id="IPR036942">
    <property type="entry name" value="Beta-barrel_TonB_sf"/>
</dbReference>
<feature type="signal peptide" evidence="8">
    <location>
        <begin position="1"/>
        <end position="29"/>
    </location>
</feature>
<evidence type="ECO:0000256" key="4">
    <source>
        <dbReference type="ARBA" id="ARBA00022692"/>
    </source>
</evidence>
<keyword evidence="8" id="KW-0732">Signal</keyword>
<dbReference type="InterPro" id="IPR039426">
    <property type="entry name" value="TonB-dep_rcpt-like"/>
</dbReference>
<evidence type="ECO:0000256" key="2">
    <source>
        <dbReference type="ARBA" id="ARBA00022448"/>
    </source>
</evidence>
<comment type="subcellular location">
    <subcellularLocation>
        <location evidence="1 7">Cell outer membrane</location>
        <topology evidence="1 7">Multi-pass membrane protein</topology>
    </subcellularLocation>
</comment>
<dbReference type="EMBL" id="FQVT01000026">
    <property type="protein sequence ID" value="SHG74228.1"/>
    <property type="molecule type" value="Genomic_DNA"/>
</dbReference>
<dbReference type="Proteomes" id="UP000183945">
    <property type="component" value="Unassembled WGS sequence"/>
</dbReference>
<dbReference type="NCBIfam" id="TIGR04056">
    <property type="entry name" value="OMP_RagA_SusC"/>
    <property type="match status" value="1"/>
</dbReference>
<dbReference type="InterPro" id="IPR023997">
    <property type="entry name" value="TonB-dep_OMP_SusC/RagA_CS"/>
</dbReference>
<dbReference type="Pfam" id="PF13715">
    <property type="entry name" value="CarbopepD_reg_2"/>
    <property type="match status" value="1"/>
</dbReference>
<evidence type="ECO:0000313" key="11">
    <source>
        <dbReference type="Proteomes" id="UP000183945"/>
    </source>
</evidence>
<dbReference type="PROSITE" id="PS52016">
    <property type="entry name" value="TONB_DEPENDENT_REC_3"/>
    <property type="match status" value="1"/>
</dbReference>
<reference evidence="11" key="1">
    <citation type="submission" date="2016-11" db="EMBL/GenBank/DDBJ databases">
        <authorList>
            <person name="Varghese N."/>
            <person name="Submissions S."/>
        </authorList>
    </citation>
    <scope>NUCLEOTIDE SEQUENCE [LARGE SCALE GENOMIC DNA]</scope>
    <source>
        <strain evidence="11">DSM 24579</strain>
    </source>
</reference>
<dbReference type="Gene3D" id="2.170.130.10">
    <property type="entry name" value="TonB-dependent receptor, plug domain"/>
    <property type="match status" value="1"/>
</dbReference>
<keyword evidence="4 7" id="KW-0812">Transmembrane</keyword>
<dbReference type="Gene3D" id="2.40.170.20">
    <property type="entry name" value="TonB-dependent receptor, beta-barrel domain"/>
    <property type="match status" value="1"/>
</dbReference>
<dbReference type="RefSeq" id="WP_072881951.1">
    <property type="nucleotide sequence ID" value="NZ_FQVT01000026.1"/>
</dbReference>
<keyword evidence="5 7" id="KW-0472">Membrane</keyword>
<evidence type="ECO:0000313" key="10">
    <source>
        <dbReference type="EMBL" id="SHG74228.1"/>
    </source>
</evidence>
<proteinExistence type="inferred from homology"/>
<dbReference type="NCBIfam" id="TIGR04057">
    <property type="entry name" value="SusC_RagA_signa"/>
    <property type="match status" value="1"/>
</dbReference>
<dbReference type="InterPro" id="IPR037066">
    <property type="entry name" value="Plug_dom_sf"/>
</dbReference>
<dbReference type="SUPFAM" id="SSF56935">
    <property type="entry name" value="Porins"/>
    <property type="match status" value="1"/>
</dbReference>
<evidence type="ECO:0000256" key="8">
    <source>
        <dbReference type="SAM" id="SignalP"/>
    </source>
</evidence>
<evidence type="ECO:0000256" key="3">
    <source>
        <dbReference type="ARBA" id="ARBA00022452"/>
    </source>
</evidence>
<dbReference type="STRING" id="1073325.SAMN05444483_12612"/>